<feature type="compositionally biased region" description="Low complexity" evidence="1">
    <location>
        <begin position="168"/>
        <end position="177"/>
    </location>
</feature>
<feature type="compositionally biased region" description="Basic and acidic residues" evidence="1">
    <location>
        <begin position="349"/>
        <end position="373"/>
    </location>
</feature>
<feature type="compositionally biased region" description="Basic residues" evidence="1">
    <location>
        <begin position="301"/>
        <end position="316"/>
    </location>
</feature>
<feature type="compositionally biased region" description="Low complexity" evidence="1">
    <location>
        <begin position="129"/>
        <end position="142"/>
    </location>
</feature>
<feature type="non-terminal residue" evidence="2">
    <location>
        <position position="373"/>
    </location>
</feature>
<sequence>DPTRARRLLAPAVDLRVAAPPAPDLPARPRAAHVVRGGVQGRPGPRPAAPVRRADVPRDAGLARGGRRAAPGRVRRSSGRQLSGGHRGSARLAPIAHRVGLHPDGAAAARAARPLAAGLRRDGRPGVLRLRLPADARPPGRAAARRRRRVHRRAEHPRRGGRPHGRARAPLPLGRGARALRRGARPPPPARAARGGLRRRHRRAHGPRHRRRPGRAAAGVGHPDGRPRLQDRSGGPAAGAEPLLPRHPALRAASRDHGRLRRGAHALRAQRGHAVHLAHEDAGVPGGRPARGLHAGAGRRGGLRPRRRPAGRRRGLRGGLRARPDRGGRAPREGPTAPAGAPLGHHRRADAGPHGRRAGPDPRRRSRGTSREL</sequence>
<proteinExistence type="predicted"/>
<dbReference type="EMBL" id="CADCVO010000123">
    <property type="protein sequence ID" value="CAA9476025.1"/>
    <property type="molecule type" value="Genomic_DNA"/>
</dbReference>
<reference evidence="2" key="1">
    <citation type="submission" date="2020-02" db="EMBL/GenBank/DDBJ databases">
        <authorList>
            <person name="Meier V. D."/>
        </authorList>
    </citation>
    <scope>NUCLEOTIDE SEQUENCE</scope>
    <source>
        <strain evidence="2">AVDCRST_MAG13</strain>
    </source>
</reference>
<feature type="compositionally biased region" description="Basic residues" evidence="1">
    <location>
        <begin position="196"/>
        <end position="214"/>
    </location>
</feature>
<evidence type="ECO:0000313" key="2">
    <source>
        <dbReference type="EMBL" id="CAA9476025.1"/>
    </source>
</evidence>
<name>A0A6J4RRK5_9ACTN</name>
<protein>
    <submittedName>
        <fullName evidence="2">Uncharacterized protein</fullName>
    </submittedName>
</protein>
<accession>A0A6J4RRK5</accession>
<gene>
    <name evidence="2" type="ORF">AVDCRST_MAG13-824</name>
</gene>
<feature type="compositionally biased region" description="Low complexity" evidence="1">
    <location>
        <begin position="287"/>
        <end position="296"/>
    </location>
</feature>
<feature type="compositionally biased region" description="Basic and acidic residues" evidence="1">
    <location>
        <begin position="322"/>
        <end position="332"/>
    </location>
</feature>
<dbReference type="AlphaFoldDB" id="A0A6J4RRK5"/>
<organism evidence="2">
    <name type="scientific">uncultured Solirubrobacteraceae bacterium</name>
    <dbReference type="NCBI Taxonomy" id="1162706"/>
    <lineage>
        <taxon>Bacteria</taxon>
        <taxon>Bacillati</taxon>
        <taxon>Actinomycetota</taxon>
        <taxon>Thermoleophilia</taxon>
        <taxon>Solirubrobacterales</taxon>
        <taxon>Solirubrobacteraceae</taxon>
        <taxon>environmental samples</taxon>
    </lineage>
</organism>
<feature type="compositionally biased region" description="Basic residues" evidence="1">
    <location>
        <begin position="258"/>
        <end position="276"/>
    </location>
</feature>
<feature type="non-terminal residue" evidence="2">
    <location>
        <position position="1"/>
    </location>
</feature>
<feature type="region of interest" description="Disordered" evidence="1">
    <location>
        <begin position="37"/>
        <end position="89"/>
    </location>
</feature>
<evidence type="ECO:0000256" key="1">
    <source>
        <dbReference type="SAM" id="MobiDB-lite"/>
    </source>
</evidence>
<feature type="region of interest" description="Disordered" evidence="1">
    <location>
        <begin position="128"/>
        <end position="373"/>
    </location>
</feature>
<feature type="compositionally biased region" description="Basic residues" evidence="1">
    <location>
        <begin position="143"/>
        <end position="167"/>
    </location>
</feature>